<evidence type="ECO:0000259" key="4">
    <source>
        <dbReference type="PROSITE" id="PS50106"/>
    </source>
</evidence>
<dbReference type="SUPFAM" id="SSF50156">
    <property type="entry name" value="PDZ domain-like"/>
    <property type="match status" value="1"/>
</dbReference>
<protein>
    <recommendedName>
        <fullName evidence="4">PDZ domain-containing protein</fullName>
    </recommendedName>
</protein>
<dbReference type="SUPFAM" id="SSF50494">
    <property type="entry name" value="Trypsin-like serine proteases"/>
    <property type="match status" value="1"/>
</dbReference>
<comment type="similarity">
    <text evidence="1">Belongs to the peptidase S1C family.</text>
</comment>
<sequence>MLNVHRAAFTAPSHECAPGVAYARPRLTQDEQLTVDLFKRNTPSVVFITNLAVRRDAFTLDMMEIPQGAGSGFVWDTDGHVCTNYHVIKGASDLQVTLTDGDEYAAEVVGFDGDRDVAVLQLKLPDDFNKKEKLHPVKLGTSADLLVGQRVYAIGNPFGLDHTLTTGVISGTGREISSGNTGRPIEDVIQTDAAINPGNSGGPLLNSSGELIGVNTAIYSPSGANSGVGFAVPVDVINSSVTQIIKFGKVIRPILGISFAPDQSVDQLQLGVQGILVLDARESGPAGSAGVHGTKRDQNGRLVLGDIITGFNNMRVRNASDLYKALDKCGIGDEVDLEVLRDNSKVHIKITLGASS</sequence>
<dbReference type="Pfam" id="PF13365">
    <property type="entry name" value="Trypsin_2"/>
    <property type="match status" value="1"/>
</dbReference>
<evidence type="ECO:0000313" key="6">
    <source>
        <dbReference type="Proteomes" id="UP001491310"/>
    </source>
</evidence>
<evidence type="ECO:0000256" key="3">
    <source>
        <dbReference type="ARBA" id="ARBA00022801"/>
    </source>
</evidence>
<proteinExistence type="inferred from homology"/>
<keyword evidence="3" id="KW-0378">Hydrolase</keyword>
<dbReference type="InterPro" id="IPR001478">
    <property type="entry name" value="PDZ"/>
</dbReference>
<reference evidence="5 6" key="1">
    <citation type="journal article" date="2024" name="Nat. Commun.">
        <title>Phylogenomics reveals the evolutionary origins of lichenization in chlorophyte algae.</title>
        <authorList>
            <person name="Puginier C."/>
            <person name="Libourel C."/>
            <person name="Otte J."/>
            <person name="Skaloud P."/>
            <person name="Haon M."/>
            <person name="Grisel S."/>
            <person name="Petersen M."/>
            <person name="Berrin J.G."/>
            <person name="Delaux P.M."/>
            <person name="Dal Grande F."/>
            <person name="Keller J."/>
        </authorList>
    </citation>
    <scope>NUCLEOTIDE SEQUENCE [LARGE SCALE GENOMIC DNA]</scope>
    <source>
        <strain evidence="5 6">SAG 216-7</strain>
    </source>
</reference>
<name>A0ABR2YTF3_9CHLO</name>
<dbReference type="Gene3D" id="2.40.10.10">
    <property type="entry name" value="Trypsin-like serine proteases"/>
    <property type="match status" value="2"/>
</dbReference>
<dbReference type="InterPro" id="IPR001940">
    <property type="entry name" value="Peptidase_S1C"/>
</dbReference>
<accession>A0ABR2YTF3</accession>
<dbReference type="PANTHER" id="PTHR43343:SF2">
    <property type="entry name" value="PDZ DOMAIN-CONTAINING PROTEIN"/>
    <property type="match status" value="1"/>
</dbReference>
<evidence type="ECO:0000313" key="5">
    <source>
        <dbReference type="EMBL" id="KAK9914941.1"/>
    </source>
</evidence>
<dbReference type="InterPro" id="IPR009003">
    <property type="entry name" value="Peptidase_S1_PA"/>
</dbReference>
<dbReference type="PANTHER" id="PTHR43343">
    <property type="entry name" value="PEPTIDASE S12"/>
    <property type="match status" value="1"/>
</dbReference>
<organism evidence="5 6">
    <name type="scientific">Coccomyxa subellipsoidea</name>
    <dbReference type="NCBI Taxonomy" id="248742"/>
    <lineage>
        <taxon>Eukaryota</taxon>
        <taxon>Viridiplantae</taxon>
        <taxon>Chlorophyta</taxon>
        <taxon>core chlorophytes</taxon>
        <taxon>Trebouxiophyceae</taxon>
        <taxon>Trebouxiophyceae incertae sedis</taxon>
        <taxon>Coccomyxaceae</taxon>
        <taxon>Coccomyxa</taxon>
    </lineage>
</organism>
<dbReference type="Pfam" id="PF13180">
    <property type="entry name" value="PDZ_2"/>
    <property type="match status" value="1"/>
</dbReference>
<dbReference type="SMART" id="SM00228">
    <property type="entry name" value="PDZ"/>
    <property type="match status" value="1"/>
</dbReference>
<dbReference type="Gene3D" id="2.30.42.10">
    <property type="match status" value="1"/>
</dbReference>
<dbReference type="CDD" id="cd00990">
    <property type="entry name" value="cpPDZ_AtDEGP1-like"/>
    <property type="match status" value="1"/>
</dbReference>
<dbReference type="InterPro" id="IPR043504">
    <property type="entry name" value="Peptidase_S1_PA_chymotrypsin"/>
</dbReference>
<dbReference type="InterPro" id="IPR036034">
    <property type="entry name" value="PDZ_sf"/>
</dbReference>
<dbReference type="InterPro" id="IPR051201">
    <property type="entry name" value="Chloro_Bact_Ser_Proteases"/>
</dbReference>
<dbReference type="PROSITE" id="PS50106">
    <property type="entry name" value="PDZ"/>
    <property type="match status" value="1"/>
</dbReference>
<feature type="domain" description="PDZ" evidence="4">
    <location>
        <begin position="244"/>
        <end position="343"/>
    </location>
</feature>
<comment type="caution">
    <text evidence="5">The sequence shown here is derived from an EMBL/GenBank/DDBJ whole genome shotgun (WGS) entry which is preliminary data.</text>
</comment>
<keyword evidence="6" id="KW-1185">Reference proteome</keyword>
<dbReference type="EMBL" id="JALJOT010000005">
    <property type="protein sequence ID" value="KAK9914941.1"/>
    <property type="molecule type" value="Genomic_DNA"/>
</dbReference>
<evidence type="ECO:0000256" key="1">
    <source>
        <dbReference type="ARBA" id="ARBA00010541"/>
    </source>
</evidence>
<dbReference type="PRINTS" id="PR00834">
    <property type="entry name" value="PROTEASES2C"/>
</dbReference>
<dbReference type="Proteomes" id="UP001491310">
    <property type="component" value="Unassembled WGS sequence"/>
</dbReference>
<dbReference type="InterPro" id="IPR039382">
    <property type="entry name" value="DEGP1/8_PDZ_dom"/>
</dbReference>
<keyword evidence="2" id="KW-0645">Protease</keyword>
<evidence type="ECO:0000256" key="2">
    <source>
        <dbReference type="ARBA" id="ARBA00022670"/>
    </source>
</evidence>
<gene>
    <name evidence="5" type="ORF">WJX75_002591</name>
</gene>